<evidence type="ECO:0000259" key="2">
    <source>
        <dbReference type="Pfam" id="PF00326"/>
    </source>
</evidence>
<dbReference type="Gene3D" id="3.40.50.1820">
    <property type="entry name" value="alpha/beta hydrolase"/>
    <property type="match status" value="1"/>
</dbReference>
<dbReference type="EMBL" id="KV429034">
    <property type="protein sequence ID" value="KZT74085.1"/>
    <property type="molecule type" value="Genomic_DNA"/>
</dbReference>
<dbReference type="PANTHER" id="PTHR48081:SF3">
    <property type="entry name" value="ALPHA_BETA HYDROLASE FOLD-3 DOMAIN-CONTAINING PROTEIN"/>
    <property type="match status" value="1"/>
</dbReference>
<dbReference type="InterPro" id="IPR050300">
    <property type="entry name" value="GDXG_lipolytic_enzyme"/>
</dbReference>
<keyword evidence="1 4" id="KW-0378">Hydrolase</keyword>
<gene>
    <name evidence="4" type="ORF">DAEQUDRAFT_661112</name>
</gene>
<evidence type="ECO:0000259" key="3">
    <source>
        <dbReference type="Pfam" id="PF20434"/>
    </source>
</evidence>
<dbReference type="STRING" id="1314783.A0A165TX62"/>
<name>A0A165TX62_9APHY</name>
<dbReference type="SUPFAM" id="SSF53474">
    <property type="entry name" value="alpha/beta-Hydrolases"/>
    <property type="match status" value="1"/>
</dbReference>
<dbReference type="GO" id="GO:0008236">
    <property type="term" value="F:serine-type peptidase activity"/>
    <property type="evidence" value="ECO:0007669"/>
    <property type="project" value="InterPro"/>
</dbReference>
<dbReference type="GO" id="GO:0006508">
    <property type="term" value="P:proteolysis"/>
    <property type="evidence" value="ECO:0007669"/>
    <property type="project" value="InterPro"/>
</dbReference>
<dbReference type="InterPro" id="IPR029058">
    <property type="entry name" value="AB_hydrolase_fold"/>
</dbReference>
<proteinExistence type="predicted"/>
<dbReference type="AlphaFoldDB" id="A0A165TX62"/>
<dbReference type="PANTHER" id="PTHR48081">
    <property type="entry name" value="AB HYDROLASE SUPERFAMILY PROTEIN C4A8.06C"/>
    <property type="match status" value="1"/>
</dbReference>
<dbReference type="OrthoDB" id="19653at2759"/>
<dbReference type="Pfam" id="PF00326">
    <property type="entry name" value="Peptidase_S9"/>
    <property type="match status" value="1"/>
</dbReference>
<protein>
    <submittedName>
        <fullName evidence="4">Alpha/beta-hydrolase</fullName>
    </submittedName>
</protein>
<evidence type="ECO:0000313" key="4">
    <source>
        <dbReference type="EMBL" id="KZT74085.1"/>
    </source>
</evidence>
<dbReference type="InterPro" id="IPR049492">
    <property type="entry name" value="BD-FAE-like_dom"/>
</dbReference>
<feature type="domain" description="Peptidase S9 prolyl oligopeptidase catalytic" evidence="2">
    <location>
        <begin position="262"/>
        <end position="310"/>
    </location>
</feature>
<dbReference type="InterPro" id="IPR001375">
    <property type="entry name" value="Peptidase_S9_cat"/>
</dbReference>
<evidence type="ECO:0000256" key="1">
    <source>
        <dbReference type="ARBA" id="ARBA00022801"/>
    </source>
</evidence>
<organism evidence="4 5">
    <name type="scientific">Daedalea quercina L-15889</name>
    <dbReference type="NCBI Taxonomy" id="1314783"/>
    <lineage>
        <taxon>Eukaryota</taxon>
        <taxon>Fungi</taxon>
        <taxon>Dikarya</taxon>
        <taxon>Basidiomycota</taxon>
        <taxon>Agaricomycotina</taxon>
        <taxon>Agaricomycetes</taxon>
        <taxon>Polyporales</taxon>
        <taxon>Fomitopsis</taxon>
    </lineage>
</organism>
<accession>A0A165TX62</accession>
<keyword evidence="5" id="KW-1185">Reference proteome</keyword>
<dbReference type="Pfam" id="PF20434">
    <property type="entry name" value="BD-FAE"/>
    <property type="match status" value="1"/>
</dbReference>
<feature type="domain" description="BD-FAE-like" evidence="3">
    <location>
        <begin position="16"/>
        <end position="134"/>
    </location>
</feature>
<reference evidence="4 5" key="1">
    <citation type="journal article" date="2016" name="Mol. Biol. Evol.">
        <title>Comparative Genomics of Early-Diverging Mushroom-Forming Fungi Provides Insights into the Origins of Lignocellulose Decay Capabilities.</title>
        <authorList>
            <person name="Nagy L.G."/>
            <person name="Riley R."/>
            <person name="Tritt A."/>
            <person name="Adam C."/>
            <person name="Daum C."/>
            <person name="Floudas D."/>
            <person name="Sun H."/>
            <person name="Yadav J.S."/>
            <person name="Pangilinan J."/>
            <person name="Larsson K.H."/>
            <person name="Matsuura K."/>
            <person name="Barry K."/>
            <person name="Labutti K."/>
            <person name="Kuo R."/>
            <person name="Ohm R.A."/>
            <person name="Bhattacharya S.S."/>
            <person name="Shirouzu T."/>
            <person name="Yoshinaga Y."/>
            <person name="Martin F.M."/>
            <person name="Grigoriev I.V."/>
            <person name="Hibbett D.S."/>
        </authorList>
    </citation>
    <scope>NUCLEOTIDE SEQUENCE [LARGE SCALE GENOMIC DNA]</scope>
    <source>
        <strain evidence="4 5">L-15889</strain>
    </source>
</reference>
<evidence type="ECO:0000313" key="5">
    <source>
        <dbReference type="Proteomes" id="UP000076727"/>
    </source>
</evidence>
<sequence length="337" mass="37023">MNTITYKHVGSLEIKLDLCIPPSAMAGEVLPAVIYFHGGGLLSGCRTEEDVYFPFWLKESTLRRGLIFIAADHRLLPPSTALDFIEDVKALFSFLARPTFSEYLPYGISLNASRLAVAGFSGGGYVARVAGIYAEPRPKAVLSMFGMGGDFLSDHWLALKDTHFAFPGADKVTHGMVAHLFDPSIAPVAEAPLKARSDGSLSDDQNRWFCFMEAWRNGNLLDLVLGEPVSVILRSLPYAERLAAIPPRLRPAILEDQINAAFPPTCFVHGELDHVVLSSESEKTYQRLRELGVTTELVIIPNADHGLTTRSAPPLPAPGSDEAQERGMDFIERMLRE</sequence>
<dbReference type="Proteomes" id="UP000076727">
    <property type="component" value="Unassembled WGS sequence"/>
</dbReference>